<keyword evidence="1" id="KW-0645">Protease</keyword>
<evidence type="ECO:0000313" key="7">
    <source>
        <dbReference type="EMBL" id="GEU49518.1"/>
    </source>
</evidence>
<dbReference type="SUPFAM" id="SSF53098">
    <property type="entry name" value="Ribonuclease H-like"/>
    <property type="match status" value="1"/>
</dbReference>
<dbReference type="GO" id="GO:0046872">
    <property type="term" value="F:metal ion binding"/>
    <property type="evidence" value="ECO:0007669"/>
    <property type="project" value="UniProtKB-KW"/>
</dbReference>
<dbReference type="Pfam" id="PF22936">
    <property type="entry name" value="Pol_BBD"/>
    <property type="match status" value="1"/>
</dbReference>
<protein>
    <submittedName>
        <fullName evidence="7">Putative ribonuclease H-like domain-containing protein</fullName>
    </submittedName>
</protein>
<proteinExistence type="predicted"/>
<name>A0A6L2KJ87_TANCI</name>
<dbReference type="PANTHER" id="PTHR42648:SF32">
    <property type="entry name" value="RIBONUCLEASE H-LIKE DOMAIN, GAG-PRE-INTEGRASE DOMAIN PROTEIN-RELATED"/>
    <property type="match status" value="1"/>
</dbReference>
<feature type="region of interest" description="Disordered" evidence="5">
    <location>
        <begin position="370"/>
        <end position="394"/>
    </location>
</feature>
<dbReference type="InterPro" id="IPR025724">
    <property type="entry name" value="GAG-pre-integrase_dom"/>
</dbReference>
<dbReference type="PANTHER" id="PTHR42648">
    <property type="entry name" value="TRANSPOSASE, PUTATIVE-RELATED"/>
    <property type="match status" value="1"/>
</dbReference>
<feature type="region of interest" description="Disordered" evidence="5">
    <location>
        <begin position="1645"/>
        <end position="1681"/>
    </location>
</feature>
<keyword evidence="4" id="KW-0175">Coiled coil</keyword>
<feature type="region of interest" description="Disordered" evidence="5">
    <location>
        <begin position="305"/>
        <end position="324"/>
    </location>
</feature>
<dbReference type="InterPro" id="IPR054722">
    <property type="entry name" value="PolX-like_BBD"/>
</dbReference>
<feature type="region of interest" description="Disordered" evidence="5">
    <location>
        <begin position="191"/>
        <end position="212"/>
    </location>
</feature>
<feature type="compositionally biased region" description="Low complexity" evidence="5">
    <location>
        <begin position="1662"/>
        <end position="1675"/>
    </location>
</feature>
<feature type="region of interest" description="Disordered" evidence="5">
    <location>
        <begin position="251"/>
        <end position="271"/>
    </location>
</feature>
<reference evidence="7" key="1">
    <citation type="journal article" date="2019" name="Sci. Rep.">
        <title>Draft genome of Tanacetum cinerariifolium, the natural source of mosquito coil.</title>
        <authorList>
            <person name="Yamashiro T."/>
            <person name="Shiraishi A."/>
            <person name="Satake H."/>
            <person name="Nakayama K."/>
        </authorList>
    </citation>
    <scope>NUCLEOTIDE SEQUENCE</scope>
</reference>
<feature type="coiled-coil region" evidence="4">
    <location>
        <begin position="1467"/>
        <end position="1501"/>
    </location>
</feature>
<dbReference type="Pfam" id="PF13976">
    <property type="entry name" value="gag_pre-integrs"/>
    <property type="match status" value="1"/>
</dbReference>
<evidence type="ECO:0000256" key="2">
    <source>
        <dbReference type="ARBA" id="ARBA00022723"/>
    </source>
</evidence>
<gene>
    <name evidence="7" type="ORF">Tci_021496</name>
</gene>
<dbReference type="Pfam" id="PF07727">
    <property type="entry name" value="RVT_2"/>
    <property type="match status" value="1"/>
</dbReference>
<feature type="compositionally biased region" description="Basic residues" evidence="5">
    <location>
        <begin position="383"/>
        <end position="394"/>
    </location>
</feature>
<feature type="region of interest" description="Disordered" evidence="5">
    <location>
        <begin position="815"/>
        <end position="834"/>
    </location>
</feature>
<keyword evidence="3" id="KW-0378">Hydrolase</keyword>
<dbReference type="Gene3D" id="3.30.420.10">
    <property type="entry name" value="Ribonuclease H-like superfamily/Ribonuclease H"/>
    <property type="match status" value="1"/>
</dbReference>
<evidence type="ECO:0000259" key="6">
    <source>
        <dbReference type="PROSITE" id="PS50994"/>
    </source>
</evidence>
<dbReference type="GO" id="GO:0006508">
    <property type="term" value="P:proteolysis"/>
    <property type="evidence" value="ECO:0007669"/>
    <property type="project" value="UniProtKB-KW"/>
</dbReference>
<evidence type="ECO:0000256" key="3">
    <source>
        <dbReference type="ARBA" id="ARBA00022801"/>
    </source>
</evidence>
<dbReference type="InterPro" id="IPR036397">
    <property type="entry name" value="RNaseH_sf"/>
</dbReference>
<evidence type="ECO:0000256" key="4">
    <source>
        <dbReference type="SAM" id="Coils"/>
    </source>
</evidence>
<dbReference type="GO" id="GO:0008233">
    <property type="term" value="F:peptidase activity"/>
    <property type="evidence" value="ECO:0007669"/>
    <property type="project" value="UniProtKB-KW"/>
</dbReference>
<accession>A0A6L2KJ87</accession>
<dbReference type="InterPro" id="IPR039537">
    <property type="entry name" value="Retrotran_Ty1/copia-like"/>
</dbReference>
<keyword evidence="2" id="KW-0479">Metal-binding</keyword>
<organism evidence="7">
    <name type="scientific">Tanacetum cinerariifolium</name>
    <name type="common">Dalmatian daisy</name>
    <name type="synonym">Chrysanthemum cinerariifolium</name>
    <dbReference type="NCBI Taxonomy" id="118510"/>
    <lineage>
        <taxon>Eukaryota</taxon>
        <taxon>Viridiplantae</taxon>
        <taxon>Streptophyta</taxon>
        <taxon>Embryophyta</taxon>
        <taxon>Tracheophyta</taxon>
        <taxon>Spermatophyta</taxon>
        <taxon>Magnoliopsida</taxon>
        <taxon>eudicotyledons</taxon>
        <taxon>Gunneridae</taxon>
        <taxon>Pentapetalae</taxon>
        <taxon>asterids</taxon>
        <taxon>campanulids</taxon>
        <taxon>Asterales</taxon>
        <taxon>Asteraceae</taxon>
        <taxon>Asteroideae</taxon>
        <taxon>Anthemideae</taxon>
        <taxon>Anthemidinae</taxon>
        <taxon>Tanacetum</taxon>
    </lineage>
</organism>
<evidence type="ECO:0000256" key="1">
    <source>
        <dbReference type="ARBA" id="ARBA00022670"/>
    </source>
</evidence>
<feature type="domain" description="Integrase catalytic" evidence="6">
    <location>
        <begin position="654"/>
        <end position="762"/>
    </location>
</feature>
<dbReference type="InterPro" id="IPR012337">
    <property type="entry name" value="RNaseH-like_sf"/>
</dbReference>
<comment type="caution">
    <text evidence="7">The sequence shown here is derived from an EMBL/GenBank/DDBJ whole genome shotgun (WGS) entry which is preliminary data.</text>
</comment>
<dbReference type="InterPro" id="IPR013103">
    <property type="entry name" value="RVT_2"/>
</dbReference>
<dbReference type="GO" id="GO:0015074">
    <property type="term" value="P:DNA integration"/>
    <property type="evidence" value="ECO:0007669"/>
    <property type="project" value="InterPro"/>
</dbReference>
<dbReference type="EMBL" id="BKCJ010002576">
    <property type="protein sequence ID" value="GEU49518.1"/>
    <property type="molecule type" value="Genomic_DNA"/>
</dbReference>
<dbReference type="PROSITE" id="PS50994">
    <property type="entry name" value="INTEGRASE"/>
    <property type="match status" value="1"/>
</dbReference>
<feature type="compositionally biased region" description="Polar residues" evidence="5">
    <location>
        <begin position="1645"/>
        <end position="1658"/>
    </location>
</feature>
<evidence type="ECO:0000256" key="5">
    <source>
        <dbReference type="SAM" id="MobiDB-lite"/>
    </source>
</evidence>
<sequence>MQEYLLKQQFEGFSVSALEDLHKGYDRFQTLLSQLEIHGAGVLHEDANKKFRRSLPSFWSQMALIMKTKPWLDTLSFDDQYNNLRVSERDVKGTTVSSSSNTQNVAFVFADNTSSTNDVSTAYSVFSPSVLKSQKEGSSSYNDEVIHSFFANQLSALQLDYEDLEQINDDDMEEIDLKWHFTRDCRAKGNQDSRRRDVGFNGNKARDNGRIPSYHDDSKALVTIDGEDIDWSRHVEEDVHNYAMMAYSFSNSGSDNKESDLENTSVNDRYGDGMHAVPPPMTGNYMPSGPDVEIDYSKFIYGPKETSVDESDSKPSKYVSCESDSSTDAPIIEEYYESDSDDDLVSNVQENKEKPSFAFTESVKHVKPCRENVKETSTPNHSPKAKKHDRNGHTRKGLGYAFTRKACVIYGSFSHLIRDCDFHENRMAKQAELTKSKNKDDPHKALKDKGIIDSGCSNGRITGKGKIKAGRLDFEDVYYVEELKHYNLFSVSQMCDNKNKVLFTDTDCLVLSLDFKLPYENQVLLKIPRQHNMYSFNLKNIDLSRDLAFLFAKASIDESNKWHRRLGHVNFKNLNKLVKGNLVRGLPSKIFENDHTCVACQKGKQHKASCKAKTVSSVNQPLQILHMDLFGPTYVRSINHKTYCLVITDGFSRSDNETEFKNNELIELCGLKGIKREYSNARTPQQNGVAERKNRTLIEAARTIKAFRVYNLETKRVKENLHVNFLENKPNVAGKGHAWMFDLDYLTNSMNYEPISIENQANKSAGLKEANNSAGTQANDDQGATSEEIDLHEEHFVLPIWSAYSTTVKSSRDKLKKNSDFKTSRKETTHENQDALTNSTNLLNAISTPISTAGPSRAFNNGEPSYLDDPSMPHLEDIYASPSEGIFNDSSYDDEARIKAIRIFLAFASYMGFIVYQMDEKSAFLYGTIDEEVYVTQPPGFVDLKFPNKVYKVVKALYGLHQAPRAWYATLSTFLKKKDIIFGLTKKSWCDEFEGLMKNRFQMSSMGELTFFLGLQVKQKEDGIFISHDKYFAETLKKIDFLSVKTTSTLIETQKPLVKDEEADDVNVTPKTSHIQAMKRIFRHLKGQPKLGNPQHEVVNFLAGDLFHGIAKSRLLWLLLLQRQNMLLLHTAMDNPQVVSAAKLPILNPNEFDLWKMRIEQYFLMTDYSLWEVILNGDSPAPTRVVDGILQPVAPTTAEQRLARKNELKARGTLLIALPDKHQLKFNTHKDAKTLMEPIEKSLKIYEAEVKSSSSASTSTQNIAFVSSSNTNSTNEPISATASVSIVSAKILVSSLLNVDSLTNAVIYSFFASQSSSPQLDNDDLKQIDADDLQEMDLKWNGAADPQRRNVPVETSTSNDLVSQFDGVGSYDWSFQAKEEPTNYALMAFSSSRSSSENEVVSCSKACTKAYATFQSHYDKLTEDYRKSQFDVISYQTGLESIEAILLVYQQNEFVFEDDIKLLKLKVQLRDNDLVSLRQNLEKAKQERDDLKLKLEKFQTSSKNLSELLASQINDKTGLGNNSQVFTRAMFDCDDYLSSRSDESFPPSPIYDRYQSGNGYHVVPPPYTGTFMAHKPDLVLNNAPNDVMTDHPVFTIKLSPTKPDQDLSHTNRSSAPIIEDWVSDSEDESTTKTPQNVPSFVQSTEQVKFSGPSVQHVETSIPAATPKPTSPKPTSNGKHKKRKACFVCKTTVPKFKLVTINAARPITAVVPKIKVTRSRQYKPIVTKSNSPTRRHINCSPSLKASNSPPRVTAVKVPVDNPQHALNDKGVIVSGCSRHMTRNMSCLSNFEKLNGGYVAFGVNPKGGKISRKGKIKTGKLDFEEVYFVKELKLNLFSVSHICDKKNTILFTDTECIVLSPEFKLPDENQVMLRVPRENNMYNVNLKNIVPSGDLTCLFAKVTLDESKAGPY</sequence>
<dbReference type="InterPro" id="IPR001584">
    <property type="entry name" value="Integrase_cat-core"/>
</dbReference>
<feature type="compositionally biased region" description="Basic and acidic residues" evidence="5">
    <location>
        <begin position="815"/>
        <end position="833"/>
    </location>
</feature>
<dbReference type="GO" id="GO:0003676">
    <property type="term" value="F:nucleic acid binding"/>
    <property type="evidence" value="ECO:0007669"/>
    <property type="project" value="InterPro"/>
</dbReference>